<dbReference type="PIRSF" id="PIRSF017082">
    <property type="entry name" value="YflP"/>
    <property type="match status" value="1"/>
</dbReference>
<dbReference type="PANTHER" id="PTHR42928">
    <property type="entry name" value="TRICARBOXYLATE-BINDING PROTEIN"/>
    <property type="match status" value="1"/>
</dbReference>
<dbReference type="InterPro" id="IPR042100">
    <property type="entry name" value="Bug_dom1"/>
</dbReference>
<feature type="chain" id="PRO_5046525464" evidence="2">
    <location>
        <begin position="21"/>
        <end position="317"/>
    </location>
</feature>
<dbReference type="Gene3D" id="3.40.190.150">
    <property type="entry name" value="Bordetella uptake gene, domain 1"/>
    <property type="match status" value="1"/>
</dbReference>
<protein>
    <submittedName>
        <fullName evidence="3">Tripartite tricarboxylate transporter substrate binding protein</fullName>
    </submittedName>
</protein>
<gene>
    <name evidence="3" type="ORF">MW290_00370</name>
</gene>
<proteinExistence type="inferred from homology"/>
<reference evidence="3" key="1">
    <citation type="submission" date="2022-05" db="EMBL/GenBank/DDBJ databases">
        <title>An RpoN-dependent PEP-CTERM gene is involved in floc formation of an Aquincola tertiaricarbonis strain.</title>
        <authorList>
            <person name="Qiu D."/>
            <person name="Xia M."/>
        </authorList>
    </citation>
    <scope>NUCLEOTIDE SEQUENCE</scope>
    <source>
        <strain evidence="3">RN12</strain>
    </source>
</reference>
<comment type="similarity">
    <text evidence="1">Belongs to the UPF0065 (bug) family.</text>
</comment>
<dbReference type="InterPro" id="IPR005064">
    <property type="entry name" value="BUG"/>
</dbReference>
<evidence type="ECO:0000256" key="2">
    <source>
        <dbReference type="SAM" id="SignalP"/>
    </source>
</evidence>
<name>A0ABY4S2A4_AQUTE</name>
<dbReference type="RefSeq" id="WP_250195379.1">
    <property type="nucleotide sequence ID" value="NZ_CP097635.1"/>
</dbReference>
<evidence type="ECO:0000313" key="4">
    <source>
        <dbReference type="Proteomes" id="UP001056201"/>
    </source>
</evidence>
<accession>A0ABY4S2A4</accession>
<dbReference type="PANTHER" id="PTHR42928:SF5">
    <property type="entry name" value="BLR1237 PROTEIN"/>
    <property type="match status" value="1"/>
</dbReference>
<dbReference type="SUPFAM" id="SSF53850">
    <property type="entry name" value="Periplasmic binding protein-like II"/>
    <property type="match status" value="1"/>
</dbReference>
<organism evidence="3 4">
    <name type="scientific">Aquincola tertiaricarbonis</name>
    <dbReference type="NCBI Taxonomy" id="391953"/>
    <lineage>
        <taxon>Bacteria</taxon>
        <taxon>Pseudomonadati</taxon>
        <taxon>Pseudomonadota</taxon>
        <taxon>Betaproteobacteria</taxon>
        <taxon>Burkholderiales</taxon>
        <taxon>Sphaerotilaceae</taxon>
        <taxon>Aquincola</taxon>
    </lineage>
</organism>
<dbReference type="Proteomes" id="UP001056201">
    <property type="component" value="Chromosome 1"/>
</dbReference>
<dbReference type="Gene3D" id="3.40.190.10">
    <property type="entry name" value="Periplasmic binding protein-like II"/>
    <property type="match status" value="1"/>
</dbReference>
<keyword evidence="4" id="KW-1185">Reference proteome</keyword>
<dbReference type="EMBL" id="CP097635">
    <property type="protein sequence ID" value="URI07114.1"/>
    <property type="molecule type" value="Genomic_DNA"/>
</dbReference>
<keyword evidence="2" id="KW-0732">Signal</keyword>
<evidence type="ECO:0000256" key="1">
    <source>
        <dbReference type="ARBA" id="ARBA00006987"/>
    </source>
</evidence>
<evidence type="ECO:0000313" key="3">
    <source>
        <dbReference type="EMBL" id="URI07114.1"/>
    </source>
</evidence>
<sequence length="317" mass="33147">MQRRLVLSLALAAAALPARAQDTAPALRLVVPFATGTTTDNVARIVGTAMAATLRQQVLVDNRPGAGGTTATEQVARAQPDGQTLVMGTVGTHAINATLFRTLRYDPRQQFVPVAFAGYTPLLLVVPAQSPAKSPADLATLARRAEGATFASAGNGTSGHLAGELMNELGGRMIHVPYKDGSQALTDLMAGNVDFMFYHPSAVMPHVRSGKLRVLGITSASRSAQAPEVPTLAEQGLPGVDLVAWFMVYAPAGVPAATLERLRSAGDAALAQPEVRTRLAAQGVELRPLQGEALARFTGSEITKWAALVKRSGAQVD</sequence>
<feature type="signal peptide" evidence="2">
    <location>
        <begin position="1"/>
        <end position="20"/>
    </location>
</feature>
<dbReference type="CDD" id="cd13578">
    <property type="entry name" value="PBP2_Bug27"/>
    <property type="match status" value="1"/>
</dbReference>
<dbReference type="Pfam" id="PF03401">
    <property type="entry name" value="TctC"/>
    <property type="match status" value="1"/>
</dbReference>